<dbReference type="EMBL" id="BGPR01000455">
    <property type="protein sequence ID" value="GBM21187.1"/>
    <property type="molecule type" value="Genomic_DNA"/>
</dbReference>
<dbReference type="AlphaFoldDB" id="A0A4Y2DXW2"/>
<keyword evidence="2" id="KW-1185">Reference proteome</keyword>
<protein>
    <submittedName>
        <fullName evidence="1">Uncharacterized protein</fullName>
    </submittedName>
</protein>
<dbReference type="Proteomes" id="UP000499080">
    <property type="component" value="Unassembled WGS sequence"/>
</dbReference>
<evidence type="ECO:0000313" key="2">
    <source>
        <dbReference type="Proteomes" id="UP000499080"/>
    </source>
</evidence>
<evidence type="ECO:0000313" key="1">
    <source>
        <dbReference type="EMBL" id="GBM21187.1"/>
    </source>
</evidence>
<proteinExistence type="predicted"/>
<accession>A0A4Y2DXW2</accession>
<sequence length="157" mass="18419">MKGSPSYRSKNSILLFAPLYDEFLETAELLEHYLKTAQSRYKIYNRLWEWIHEPYLSLLSVDPQAFHAPALTEISRERPSNPESSRALTSLYVATERCMENLDQTFQATRSSLLCGFLLYYHFSVFRITDVHFTLRSICILTKNCFRFLVISFSNIK</sequence>
<name>A0A4Y2DXW2_ARAVE</name>
<reference evidence="1 2" key="1">
    <citation type="journal article" date="2019" name="Sci. Rep.">
        <title>Orb-weaving spider Araneus ventricosus genome elucidates the spidroin gene catalogue.</title>
        <authorList>
            <person name="Kono N."/>
            <person name="Nakamura H."/>
            <person name="Ohtoshi R."/>
            <person name="Moran D.A.P."/>
            <person name="Shinohara A."/>
            <person name="Yoshida Y."/>
            <person name="Fujiwara M."/>
            <person name="Mori M."/>
            <person name="Tomita M."/>
            <person name="Arakawa K."/>
        </authorList>
    </citation>
    <scope>NUCLEOTIDE SEQUENCE [LARGE SCALE GENOMIC DNA]</scope>
</reference>
<comment type="caution">
    <text evidence="1">The sequence shown here is derived from an EMBL/GenBank/DDBJ whole genome shotgun (WGS) entry which is preliminary data.</text>
</comment>
<organism evidence="1 2">
    <name type="scientific">Araneus ventricosus</name>
    <name type="common">Orbweaver spider</name>
    <name type="synonym">Epeira ventricosa</name>
    <dbReference type="NCBI Taxonomy" id="182803"/>
    <lineage>
        <taxon>Eukaryota</taxon>
        <taxon>Metazoa</taxon>
        <taxon>Ecdysozoa</taxon>
        <taxon>Arthropoda</taxon>
        <taxon>Chelicerata</taxon>
        <taxon>Arachnida</taxon>
        <taxon>Araneae</taxon>
        <taxon>Araneomorphae</taxon>
        <taxon>Entelegynae</taxon>
        <taxon>Araneoidea</taxon>
        <taxon>Araneidae</taxon>
        <taxon>Araneus</taxon>
    </lineage>
</organism>
<gene>
    <name evidence="1" type="ORF">AVEN_50916_1</name>
</gene>